<dbReference type="GO" id="GO:0008083">
    <property type="term" value="F:growth factor activity"/>
    <property type="evidence" value="ECO:0007669"/>
    <property type="project" value="UniProtKB-KW"/>
</dbReference>
<keyword evidence="3" id="KW-0964">Secreted</keyword>
<sequence>YIININLSNGKMYRSRENYMNVMIYPTLCLLFYITSVSSQVCLPQYDYMLSLYQESQDTSSKTKVHSFASNGLYWTSSTLDFTFHVGSKESDLTVHKAELILLSRRRLEQVLPQDIPVKILILLYFVRRDTNLLIVNETYHMEQGTSGEYISVNLTPYLRRAALDLPRFRVGLYVYVNNNETYTAKDLLQDEAGCTTPFIIITTGKKQELAYVTNIIERKKRGATGFTPDAPRHIQYKDVTPLETPDFQCQKVKFDLNLADIGWDSWMIVPRVVDIGVCQGTCDNVNGLIPHALAKHKISQVMPNQKIGDICCQEASYREIVALYQIDGSLVKSILPQFVVNSCKCR</sequence>
<dbReference type="GO" id="GO:0005615">
    <property type="term" value="C:extracellular space"/>
    <property type="evidence" value="ECO:0007669"/>
    <property type="project" value="TreeGrafter"/>
</dbReference>
<dbReference type="EMBL" id="KF317315">
    <property type="protein sequence ID" value="AHA51249.1"/>
    <property type="molecule type" value="mRNA"/>
</dbReference>
<keyword evidence="4" id="KW-0339">Growth factor</keyword>
<keyword evidence="5" id="KW-0472">Membrane</keyword>
<comment type="subcellular location">
    <subcellularLocation>
        <location evidence="1">Secreted</location>
    </subcellularLocation>
</comment>
<evidence type="ECO:0000256" key="2">
    <source>
        <dbReference type="ARBA" id="ARBA00006656"/>
    </source>
</evidence>
<organism evidence="7">
    <name type="scientific">Bathyctena chuni</name>
    <name type="common">Comb jellyfish</name>
    <dbReference type="NCBI Taxonomy" id="1403704"/>
    <lineage>
        <taxon>Eukaryota</taxon>
        <taxon>Metazoa</taxon>
        <taxon>Ctenophora</taxon>
        <taxon>Tentaculata</taxon>
        <taxon>Cydippida</taxon>
        <taxon>Bathyctenidae</taxon>
        <taxon>Bathyctena</taxon>
    </lineage>
</organism>
<keyword evidence="5" id="KW-1133">Transmembrane helix</keyword>
<keyword evidence="5" id="KW-0812">Transmembrane</keyword>
<evidence type="ECO:0000256" key="1">
    <source>
        <dbReference type="ARBA" id="ARBA00004613"/>
    </source>
</evidence>
<dbReference type="GO" id="GO:0005125">
    <property type="term" value="F:cytokine activity"/>
    <property type="evidence" value="ECO:0007669"/>
    <property type="project" value="TreeGrafter"/>
</dbReference>
<dbReference type="Gene3D" id="2.10.90.10">
    <property type="entry name" value="Cystine-knot cytokines"/>
    <property type="match status" value="1"/>
</dbReference>
<evidence type="ECO:0000313" key="7">
    <source>
        <dbReference type="EMBL" id="AHA51249.1"/>
    </source>
</evidence>
<protein>
    <submittedName>
        <fullName evidence="7">TGF_beta domain-containing protein</fullName>
    </submittedName>
</protein>
<evidence type="ECO:0000259" key="6">
    <source>
        <dbReference type="PROSITE" id="PS51362"/>
    </source>
</evidence>
<proteinExistence type="evidence at transcript level"/>
<comment type="similarity">
    <text evidence="2 4">Belongs to the TGF-beta family.</text>
</comment>
<evidence type="ECO:0000256" key="5">
    <source>
        <dbReference type="SAM" id="Phobius"/>
    </source>
</evidence>
<feature type="domain" description="TGF-beta family profile" evidence="6">
    <location>
        <begin position="219"/>
        <end position="347"/>
    </location>
</feature>
<dbReference type="PROSITE" id="PS51362">
    <property type="entry name" value="TGF_BETA_2"/>
    <property type="match status" value="1"/>
</dbReference>
<evidence type="ECO:0000256" key="4">
    <source>
        <dbReference type="RuleBase" id="RU000354"/>
    </source>
</evidence>
<dbReference type="CDD" id="cd13756">
    <property type="entry name" value="TGF_beta_BMPs_GDFs"/>
    <property type="match status" value="1"/>
</dbReference>
<dbReference type="AlphaFoldDB" id="V9PNV1"/>
<dbReference type="InterPro" id="IPR029034">
    <property type="entry name" value="Cystine-knot_cytokine"/>
</dbReference>
<accession>V9PNV1</accession>
<dbReference type="SMART" id="SM00204">
    <property type="entry name" value="TGFB"/>
    <property type="match status" value="1"/>
</dbReference>
<dbReference type="InterPro" id="IPR015615">
    <property type="entry name" value="TGF-beta-rel"/>
</dbReference>
<dbReference type="InterPro" id="IPR001839">
    <property type="entry name" value="TGF-b_C"/>
</dbReference>
<feature type="non-terminal residue" evidence="7">
    <location>
        <position position="1"/>
    </location>
</feature>
<dbReference type="Pfam" id="PF00019">
    <property type="entry name" value="TGF_beta"/>
    <property type="match status" value="1"/>
</dbReference>
<name>V9PNV1_BATCU</name>
<dbReference type="PANTHER" id="PTHR11848">
    <property type="entry name" value="TGF-BETA FAMILY"/>
    <property type="match status" value="1"/>
</dbReference>
<feature type="transmembrane region" description="Helical" evidence="5">
    <location>
        <begin position="18"/>
        <end position="35"/>
    </location>
</feature>
<evidence type="ECO:0000256" key="3">
    <source>
        <dbReference type="ARBA" id="ARBA00022525"/>
    </source>
</evidence>
<dbReference type="SUPFAM" id="SSF57501">
    <property type="entry name" value="Cystine-knot cytokines"/>
    <property type="match status" value="1"/>
</dbReference>
<reference evidence="7" key="1">
    <citation type="journal article" date="2013" name="Science">
        <title>The genome of the ctenophore Mnemiopsis leidyi and its implications for cell type evolution.</title>
        <authorList>
            <consortium name="NISC Comparative Sequencing Program"/>
            <person name="Ryan J.F."/>
            <person name="Pang K."/>
            <person name="Schnitzler C.E."/>
            <person name="Nguyen A.D."/>
            <person name="Moreland R.T."/>
            <person name="Simmons D.K."/>
            <person name="Koch B.J."/>
            <person name="Francis W.R."/>
            <person name="Havlak P."/>
            <person name="Smith S.A."/>
            <person name="Putnam N.H."/>
            <person name="Haddock S.H."/>
            <person name="Dunn C.W."/>
            <person name="Wolfsberg T.G."/>
            <person name="Mullikin J.C."/>
            <person name="Martindale M.Q."/>
            <person name="Baxevanis A.D."/>
        </authorList>
    </citation>
    <scope>NUCLEOTIDE SEQUENCE</scope>
    <source>
        <strain evidence="7">39596</strain>
    </source>
</reference>